<proteinExistence type="predicted"/>
<protein>
    <submittedName>
        <fullName evidence="1">Uncharacterized protein</fullName>
    </submittedName>
</protein>
<dbReference type="OrthoDB" id="2017365at2759"/>
<organism evidence="1 2">
    <name type="scientific">Rotaria magnacalcarata</name>
    <dbReference type="NCBI Taxonomy" id="392030"/>
    <lineage>
        <taxon>Eukaryota</taxon>
        <taxon>Metazoa</taxon>
        <taxon>Spiralia</taxon>
        <taxon>Gnathifera</taxon>
        <taxon>Rotifera</taxon>
        <taxon>Eurotatoria</taxon>
        <taxon>Bdelloidea</taxon>
        <taxon>Philodinida</taxon>
        <taxon>Philodinidae</taxon>
        <taxon>Rotaria</taxon>
    </lineage>
</organism>
<gene>
    <name evidence="1" type="ORF">KQP761_LOCUS21487</name>
</gene>
<reference evidence="1" key="1">
    <citation type="submission" date="2021-02" db="EMBL/GenBank/DDBJ databases">
        <authorList>
            <person name="Nowell W R."/>
        </authorList>
    </citation>
    <scope>NUCLEOTIDE SEQUENCE</scope>
</reference>
<evidence type="ECO:0000313" key="1">
    <source>
        <dbReference type="EMBL" id="CAF1593886.1"/>
    </source>
</evidence>
<comment type="caution">
    <text evidence="1">The sequence shown here is derived from an EMBL/GenBank/DDBJ whole genome shotgun (WGS) entry which is preliminary data.</text>
</comment>
<sequence length="154" mass="18244">MIRIKIFSDPTDFYSDAPQLIDQYIYIYQKNSLRKQHTAYEAGTSSDMNITDEALPDIHKNESYDVRLIKFMHLQSEQTHSTSKLQSSAFKNCHKALINHQAIRMNIDKAQLDIQWMPAVLQFNRETLEKTCDLLIQIETYFTKKMRTNFRNYL</sequence>
<dbReference type="AlphaFoldDB" id="A0A816A684"/>
<dbReference type="EMBL" id="CAJNOW010011149">
    <property type="protein sequence ID" value="CAF1593886.1"/>
    <property type="molecule type" value="Genomic_DNA"/>
</dbReference>
<name>A0A816A684_9BILA</name>
<evidence type="ECO:0000313" key="2">
    <source>
        <dbReference type="Proteomes" id="UP000663834"/>
    </source>
</evidence>
<accession>A0A816A684</accession>
<dbReference type="Proteomes" id="UP000663834">
    <property type="component" value="Unassembled WGS sequence"/>
</dbReference>